<proteinExistence type="predicted"/>
<gene>
    <name evidence="1" type="ORF">LY89DRAFT_713290</name>
</gene>
<evidence type="ECO:0000313" key="2">
    <source>
        <dbReference type="Proteomes" id="UP000070700"/>
    </source>
</evidence>
<dbReference type="InParanoid" id="A0A194XWC2"/>
<dbReference type="OrthoDB" id="2129688at2759"/>
<dbReference type="KEGG" id="psco:LY89DRAFT_713290"/>
<dbReference type="EMBL" id="KQ947404">
    <property type="protein sequence ID" value="KUJ24436.1"/>
    <property type="molecule type" value="Genomic_DNA"/>
</dbReference>
<reference evidence="1 2" key="1">
    <citation type="submission" date="2015-10" db="EMBL/GenBank/DDBJ databases">
        <title>Full genome of DAOMC 229536 Phialocephala scopiformis, a fungal endophyte of spruce producing the potent anti-insectan compound rugulosin.</title>
        <authorList>
            <consortium name="DOE Joint Genome Institute"/>
            <person name="Walker A.K."/>
            <person name="Frasz S.L."/>
            <person name="Seifert K.A."/>
            <person name="Miller J.D."/>
            <person name="Mondo S.J."/>
            <person name="Labutti K."/>
            <person name="Lipzen A."/>
            <person name="Dockter R."/>
            <person name="Kennedy M."/>
            <person name="Grigoriev I.V."/>
            <person name="Spatafora J.W."/>
        </authorList>
    </citation>
    <scope>NUCLEOTIDE SEQUENCE [LARGE SCALE GENOMIC DNA]</scope>
    <source>
        <strain evidence="1 2">CBS 120377</strain>
    </source>
</reference>
<dbReference type="InterPro" id="IPR011333">
    <property type="entry name" value="SKP1/BTB/POZ_sf"/>
</dbReference>
<dbReference type="GeneID" id="28827767"/>
<accession>A0A194XWC2</accession>
<evidence type="ECO:0000313" key="1">
    <source>
        <dbReference type="EMBL" id="KUJ24436.1"/>
    </source>
</evidence>
<dbReference type="RefSeq" id="XP_018078791.1">
    <property type="nucleotide sequence ID" value="XM_018218041.1"/>
</dbReference>
<dbReference type="Proteomes" id="UP000070700">
    <property type="component" value="Unassembled WGS sequence"/>
</dbReference>
<evidence type="ECO:0008006" key="3">
    <source>
        <dbReference type="Google" id="ProtNLM"/>
    </source>
</evidence>
<protein>
    <recommendedName>
        <fullName evidence="3">BTB domain-containing protein</fullName>
    </recommendedName>
</protein>
<name>A0A194XWC2_MOLSC</name>
<organism evidence="1 2">
    <name type="scientific">Mollisia scopiformis</name>
    <name type="common">Conifer needle endophyte fungus</name>
    <name type="synonym">Phialocephala scopiformis</name>
    <dbReference type="NCBI Taxonomy" id="149040"/>
    <lineage>
        <taxon>Eukaryota</taxon>
        <taxon>Fungi</taxon>
        <taxon>Dikarya</taxon>
        <taxon>Ascomycota</taxon>
        <taxon>Pezizomycotina</taxon>
        <taxon>Leotiomycetes</taxon>
        <taxon>Helotiales</taxon>
        <taxon>Mollisiaceae</taxon>
        <taxon>Mollisia</taxon>
    </lineage>
</organism>
<keyword evidence="2" id="KW-1185">Reference proteome</keyword>
<dbReference type="AlphaFoldDB" id="A0A194XWC2"/>
<dbReference type="Gene3D" id="3.30.710.10">
    <property type="entry name" value="Potassium Channel Kv1.1, Chain A"/>
    <property type="match status" value="1"/>
</dbReference>
<sequence>MHVLTAETTLPDTYLDVLGVDLYVHSKTLKEKSKYFEAFLDSPDKATKPSTRAGYKYTWVSMIDEDGSWYLVAADSKTEPCDLSKLEGNKGEHVSNFYKLVCAMYGAPFDLNSDKDLAPIIELADFYQGKPALSAAIDGLLDRGQLRVTEFTCPFLVGPALKLRHAKLFRECIVYLAGNWSIRMPYNPRAFGPKIFEIVRNCMKEITRKKEYLDASLKEHLKLYPWLAEYMSAAAACEATDTPAYYNTLWSMIKESTKYDQECLVCALAAMEELLGDKTELRFNKFYRGEELYNDFYLSSVVEDGNLPWDPTQEDW</sequence>